<dbReference type="Proteomes" id="UP000189004">
    <property type="component" value="Unassembled WGS sequence"/>
</dbReference>
<evidence type="ECO:0000313" key="7">
    <source>
        <dbReference type="Proteomes" id="UP000189004"/>
    </source>
</evidence>
<sequence>MSGRVTRSDQVAATRETILSAAERLFAEHGVAGVSNRQISQEAGQGNNTAVSYHFGSKANLVRAIVRRHTEQIEGIRLHMVLRADGSTEVRDWVACTVEPFAQHLADLGIPSWFGRFSAQVMSDSAYREIVVEESLGSPSLARAGEELRRCLPDLPAEVRAERQDMASRLIVYVIAERERALAEGGRTPRDSWHRAAAGLTDALTGLWLAPVTELPARAGRGAAHSGNS</sequence>
<dbReference type="Gene3D" id="1.10.357.10">
    <property type="entry name" value="Tetracycline Repressor, domain 2"/>
    <property type="match status" value="1"/>
</dbReference>
<dbReference type="InterPro" id="IPR050109">
    <property type="entry name" value="HTH-type_TetR-like_transc_reg"/>
</dbReference>
<evidence type="ECO:0000313" key="6">
    <source>
        <dbReference type="EMBL" id="OOC53283.1"/>
    </source>
</evidence>
<dbReference type="PANTHER" id="PTHR30055:SF234">
    <property type="entry name" value="HTH-TYPE TRANSCRIPTIONAL REGULATOR BETI"/>
    <property type="match status" value="1"/>
</dbReference>
<protein>
    <submittedName>
        <fullName evidence="6">TetR family transcriptional regulator</fullName>
    </submittedName>
</protein>
<evidence type="ECO:0000256" key="3">
    <source>
        <dbReference type="ARBA" id="ARBA00023163"/>
    </source>
</evidence>
<evidence type="ECO:0000256" key="4">
    <source>
        <dbReference type="PROSITE-ProRule" id="PRU00335"/>
    </source>
</evidence>
<dbReference type="PANTHER" id="PTHR30055">
    <property type="entry name" value="HTH-TYPE TRANSCRIPTIONAL REGULATOR RUTR"/>
    <property type="match status" value="1"/>
</dbReference>
<keyword evidence="3" id="KW-0804">Transcription</keyword>
<reference evidence="7" key="1">
    <citation type="submission" date="2016-08" db="EMBL/GenBank/DDBJ databases">
        <authorList>
            <person name="Tokovenko B."/>
            <person name="Kalinowski J."/>
        </authorList>
    </citation>
    <scope>NUCLEOTIDE SEQUENCE [LARGE SCALE GENOMIC DNA]</scope>
    <source>
        <strain evidence="7">UTMC102</strain>
    </source>
</reference>
<dbReference type="GO" id="GO:0003700">
    <property type="term" value="F:DNA-binding transcription factor activity"/>
    <property type="evidence" value="ECO:0007669"/>
    <property type="project" value="TreeGrafter"/>
</dbReference>
<feature type="DNA-binding region" description="H-T-H motif" evidence="4">
    <location>
        <begin position="36"/>
        <end position="55"/>
    </location>
</feature>
<dbReference type="Pfam" id="PF00440">
    <property type="entry name" value="TetR_N"/>
    <property type="match status" value="1"/>
</dbReference>
<dbReference type="EMBL" id="MCOK01000001">
    <property type="protein sequence ID" value="OOC53283.1"/>
    <property type="molecule type" value="Genomic_DNA"/>
</dbReference>
<evidence type="ECO:0000259" key="5">
    <source>
        <dbReference type="PROSITE" id="PS50977"/>
    </source>
</evidence>
<evidence type="ECO:0000256" key="1">
    <source>
        <dbReference type="ARBA" id="ARBA00023015"/>
    </source>
</evidence>
<dbReference type="PROSITE" id="PS50977">
    <property type="entry name" value="HTH_TETR_2"/>
    <property type="match status" value="1"/>
</dbReference>
<name>A0A1V3BXZ2_9ACTN</name>
<dbReference type="AlphaFoldDB" id="A0A1V3BXZ2"/>
<dbReference type="InterPro" id="IPR041586">
    <property type="entry name" value="PsrA_TetR_C"/>
</dbReference>
<keyword evidence="2 4" id="KW-0238">DNA-binding</keyword>
<organism evidence="6 7">
    <name type="scientific">Nocardiopsis sinuspersici</name>
    <dbReference type="NCBI Taxonomy" id="501010"/>
    <lineage>
        <taxon>Bacteria</taxon>
        <taxon>Bacillati</taxon>
        <taxon>Actinomycetota</taxon>
        <taxon>Actinomycetes</taxon>
        <taxon>Streptosporangiales</taxon>
        <taxon>Nocardiopsidaceae</taxon>
        <taxon>Nocardiopsis</taxon>
    </lineage>
</organism>
<keyword evidence="7" id="KW-1185">Reference proteome</keyword>
<feature type="domain" description="HTH tetR-type" evidence="5">
    <location>
        <begin position="12"/>
        <end position="73"/>
    </location>
</feature>
<dbReference type="InterPro" id="IPR001647">
    <property type="entry name" value="HTH_TetR"/>
</dbReference>
<dbReference type="InterPro" id="IPR009057">
    <property type="entry name" value="Homeodomain-like_sf"/>
</dbReference>
<dbReference type="OrthoDB" id="2356263at2"/>
<keyword evidence="1" id="KW-0805">Transcription regulation</keyword>
<proteinExistence type="predicted"/>
<accession>A0A1V3BXZ2</accession>
<gene>
    <name evidence="6" type="ORF">NOSIN_05195</name>
</gene>
<evidence type="ECO:0000256" key="2">
    <source>
        <dbReference type="ARBA" id="ARBA00023125"/>
    </source>
</evidence>
<comment type="caution">
    <text evidence="6">The sequence shown here is derived from an EMBL/GenBank/DDBJ whole genome shotgun (WGS) entry which is preliminary data.</text>
</comment>
<dbReference type="RefSeq" id="WP_077689646.1">
    <property type="nucleotide sequence ID" value="NZ_MCOK01000001.1"/>
</dbReference>
<dbReference type="SUPFAM" id="SSF46689">
    <property type="entry name" value="Homeodomain-like"/>
    <property type="match status" value="1"/>
</dbReference>
<dbReference type="Pfam" id="PF17939">
    <property type="entry name" value="TetR_C_30"/>
    <property type="match status" value="1"/>
</dbReference>
<dbReference type="GO" id="GO:0000976">
    <property type="term" value="F:transcription cis-regulatory region binding"/>
    <property type="evidence" value="ECO:0007669"/>
    <property type="project" value="TreeGrafter"/>
</dbReference>
<dbReference type="STRING" id="501010.NOSIN_05195"/>